<dbReference type="OrthoDB" id="3399393at2"/>
<protein>
    <submittedName>
        <fullName evidence="1">Uncharacterized protein</fullName>
    </submittedName>
</protein>
<reference evidence="2" key="1">
    <citation type="submission" date="2016-12" db="EMBL/GenBank/DDBJ databases">
        <authorList>
            <person name="Varghese N."/>
            <person name="Submissions S."/>
        </authorList>
    </citation>
    <scope>NUCLEOTIDE SEQUENCE [LARGE SCALE GENOMIC DNA]</scope>
    <source>
        <strain evidence="2">DSM 45599</strain>
    </source>
</reference>
<evidence type="ECO:0000313" key="1">
    <source>
        <dbReference type="EMBL" id="SIM69484.1"/>
    </source>
</evidence>
<dbReference type="RefSeq" id="WP_074309825.1">
    <property type="nucleotide sequence ID" value="NZ_FSQT01000001.1"/>
</dbReference>
<keyword evidence="2" id="KW-1185">Reference proteome</keyword>
<evidence type="ECO:0000313" key="2">
    <source>
        <dbReference type="Proteomes" id="UP000185124"/>
    </source>
</evidence>
<proteinExistence type="predicted"/>
<dbReference type="EMBL" id="FSQT01000001">
    <property type="protein sequence ID" value="SIM69484.1"/>
    <property type="molecule type" value="Genomic_DNA"/>
</dbReference>
<organism evidence="1 2">
    <name type="scientific">Micromonospora cremea</name>
    <dbReference type="NCBI Taxonomy" id="709881"/>
    <lineage>
        <taxon>Bacteria</taxon>
        <taxon>Bacillati</taxon>
        <taxon>Actinomycetota</taxon>
        <taxon>Actinomycetes</taxon>
        <taxon>Micromonosporales</taxon>
        <taxon>Micromonosporaceae</taxon>
        <taxon>Micromonospora</taxon>
    </lineage>
</organism>
<sequence length="560" mass="60133">MGDTANLAAADDAVRHLSGLLADVWQTVDAPDHVGGRWVELCRGSPVSPVFVCIDAMSNVLHVRYLDPENLSIVYLPGWYYEVATAASLGRPLGASAATVLDFATARPLAFDLTVKHRIRDAAETVTLAPGRDPVEYELLSFGYAFAPARGFGITDAPPGTDLATDPSAIFHWSAMSLRVAAAPGVAFEQRSLLGAAALSVVRAAYRPGDGSITCDQALHFEFERHRHPMTLPPLGAPLRPVPLAEPDIVANAVAMSRALGEPQPVAVQETCPDGVDLVLMKPDLRRPPRGTPWSWQPTWLVETAKVVDDAVFAMVMSLLDTYVQWLGGLPETAPVPIRIRLDPASEEDRFAYRLDFLDPDDEASAEPPDETATFAPCFRLTVVRTENVRVVVDLPLGAAGGSDIAGIVEYHEKVVPHFDDVPLMIADGEVDTEAHLEARPGTIEEILHILVALGEFVPFPPLQVGYDLRDLGSVASYVLTGKNLYGEPMGGLEAAITIGGVLLPEVAERVVGSLLASGRRVTTLGDDPGRRLREAAEATVPGDAALARSLVERVEEGRR</sequence>
<accession>A0A1N5V937</accession>
<dbReference type="Proteomes" id="UP000185124">
    <property type="component" value="Unassembled WGS sequence"/>
</dbReference>
<name>A0A1N5V937_9ACTN</name>
<gene>
    <name evidence="1" type="ORF">SAMN04489832_1459</name>
</gene>
<dbReference type="AlphaFoldDB" id="A0A1N5V937"/>